<accession>A0A652YIP0</accession>
<sequence length="256" mass="29015">MPIEDAGFEPPEACVHWCQARTYDLHILDDEASVDLDWWNSHLRDSEHEIQLRGRNDDGKIVTEGIATVQRNDLRPGSELIIATHDGLGLLFLCAAWQSAHRGRRFKRRFPDVFGAPIAKGEDPLQPIKSILDYCLKTRTLPAIHRGTWSGWPVTPGVGVSLLAAFMWAAEVSEAGGRAQLIDQFGVSTLIHEGWLEDPSVSGFTLRRYHRYNQLLSSWATTAQTRPELIEMWLIKRWNARVHEARQRGSAIPMLF</sequence>
<dbReference type="EMBL" id="VNIQ01000009">
    <property type="protein sequence ID" value="TYQ01103.1"/>
    <property type="molecule type" value="Genomic_DNA"/>
</dbReference>
<reference evidence="1" key="1">
    <citation type="submission" date="2019-07" db="EMBL/GenBank/DDBJ databases">
        <title>Genomic Encyclopedia of Type Strains, Phase IV (KMG-IV): sequencing the most valuable type-strain genomes for metagenomic binning, comparative biology and taxonomic classification.</title>
        <authorList>
            <person name="Goeker M."/>
        </authorList>
    </citation>
    <scope>NUCLEOTIDE SEQUENCE</scope>
    <source>
        <strain evidence="1">DSM 44596</strain>
    </source>
</reference>
<proteinExistence type="predicted"/>
<evidence type="ECO:0000313" key="1">
    <source>
        <dbReference type="EMBL" id="TYQ01103.1"/>
    </source>
</evidence>
<name>A0A652YIP0_NOCGL</name>
<dbReference type="Pfam" id="PF21790">
    <property type="entry name" value="OGG"/>
    <property type="match status" value="1"/>
</dbReference>
<dbReference type="AlphaFoldDB" id="A0A652YIP0"/>
<dbReference type="InterPro" id="IPR048868">
    <property type="entry name" value="OGG-like_put"/>
</dbReference>
<comment type="caution">
    <text evidence="1">The sequence shown here is derived from an EMBL/GenBank/DDBJ whole genome shotgun (WGS) entry which is preliminary data.</text>
</comment>
<organism evidence="1">
    <name type="scientific">Nocardia globerula</name>
    <dbReference type="NCBI Taxonomy" id="1818"/>
    <lineage>
        <taxon>Bacteria</taxon>
        <taxon>Bacillati</taxon>
        <taxon>Actinomycetota</taxon>
        <taxon>Actinomycetes</taxon>
        <taxon>Mycobacteriales</taxon>
        <taxon>Nocardiaceae</taxon>
        <taxon>Nocardia</taxon>
    </lineage>
</organism>
<gene>
    <name evidence="1" type="ORF">FNL38_109117</name>
</gene>
<protein>
    <submittedName>
        <fullName evidence="1">Uncharacterized protein</fullName>
    </submittedName>
</protein>